<dbReference type="AlphaFoldDB" id="A0A2U1K8H1"/>
<dbReference type="Gene3D" id="3.30.830.10">
    <property type="entry name" value="Metalloenzyme, LuxS/M16 peptidase-like"/>
    <property type="match status" value="2"/>
</dbReference>
<dbReference type="GO" id="GO:0046872">
    <property type="term" value="F:metal ion binding"/>
    <property type="evidence" value="ECO:0007669"/>
    <property type="project" value="InterPro"/>
</dbReference>
<organism evidence="2 3">
    <name type="scientific">Pueribacillus theae</name>
    <dbReference type="NCBI Taxonomy" id="2171751"/>
    <lineage>
        <taxon>Bacteria</taxon>
        <taxon>Bacillati</taxon>
        <taxon>Bacillota</taxon>
        <taxon>Bacilli</taxon>
        <taxon>Bacillales</taxon>
        <taxon>Bacillaceae</taxon>
        <taxon>Pueribacillus</taxon>
    </lineage>
</organism>
<dbReference type="RefSeq" id="WP_116553067.1">
    <property type="nucleotide sequence ID" value="NZ_QCZG01000001.1"/>
</dbReference>
<dbReference type="SUPFAM" id="SSF63411">
    <property type="entry name" value="LuxS/MPP-like metallohydrolase"/>
    <property type="match status" value="2"/>
</dbReference>
<dbReference type="Pfam" id="PF05193">
    <property type="entry name" value="Peptidase_M16_C"/>
    <property type="match status" value="1"/>
</dbReference>
<dbReference type="InterPro" id="IPR011249">
    <property type="entry name" value="Metalloenz_LuxS/M16"/>
</dbReference>
<dbReference type="Proteomes" id="UP000245998">
    <property type="component" value="Unassembled WGS sequence"/>
</dbReference>
<evidence type="ECO:0000259" key="1">
    <source>
        <dbReference type="Pfam" id="PF05193"/>
    </source>
</evidence>
<sequence length="427" mass="49464">MALVDERTSDKHQYRLHTIKTNKFKTISIILQMKKQLTGEDLTKRALLPYVLQSATENLTSSKEIRARLEELYGATLTCDLSKKGENHIITFRLDIAHQRYLFKETGIFEEAARLLSDILFHPKDGKNKTFDEKIVQKEKRSLKQKIEALYDDKMRYANMRLIQEMFENEPYSQHVYGSLEKVDAINGGNLFKYYEQALREDDIDLYVVGDIDPEQVEQAADRFFTFPSDRKNVKRASSVQHKKPQHVKEKIEEQEINQGKLNIGFRTNITFSNEDYSALQVFNGIFGGFSHSKLFINVREKESLAYYASSAIESHIGMMIVMSGIDSNNYEKTVSIIKEQLDKMKNGDFSELEFDQTKIMLKNSILETLDDPRGIVELLYHQVIANVTFTIDEWLQAIDRVTRDEVTRVANKIEMDTIYFLKGEGA</sequence>
<name>A0A2U1K8H1_9BACI</name>
<dbReference type="InterPro" id="IPR050361">
    <property type="entry name" value="MPP/UQCRC_Complex"/>
</dbReference>
<keyword evidence="3" id="KW-1185">Reference proteome</keyword>
<dbReference type="OrthoDB" id="9762085at2"/>
<evidence type="ECO:0000313" key="3">
    <source>
        <dbReference type="Proteomes" id="UP000245998"/>
    </source>
</evidence>
<protein>
    <submittedName>
        <fullName evidence="2">Peptidase M16</fullName>
    </submittedName>
</protein>
<dbReference type="PANTHER" id="PTHR11851">
    <property type="entry name" value="METALLOPROTEASE"/>
    <property type="match status" value="1"/>
</dbReference>
<feature type="domain" description="Peptidase M16 C-terminal" evidence="1">
    <location>
        <begin position="189"/>
        <end position="361"/>
    </location>
</feature>
<reference evidence="2 3" key="1">
    <citation type="submission" date="2018-04" db="EMBL/GenBank/DDBJ databases">
        <title>Camelliibacillus theae gen. nov., sp. nov., isolated from Pu'er tea.</title>
        <authorList>
            <person name="Niu L."/>
        </authorList>
    </citation>
    <scope>NUCLEOTIDE SEQUENCE [LARGE SCALE GENOMIC DNA]</scope>
    <source>
        <strain evidence="2 3">T8</strain>
    </source>
</reference>
<dbReference type="InterPro" id="IPR007863">
    <property type="entry name" value="Peptidase_M16_C"/>
</dbReference>
<dbReference type="NCBIfam" id="NF047422">
    <property type="entry name" value="YfmF_fam"/>
    <property type="match status" value="1"/>
</dbReference>
<dbReference type="PANTHER" id="PTHR11851:SF186">
    <property type="entry name" value="INACTIVE METALLOPROTEASE YMFF-RELATED"/>
    <property type="match status" value="1"/>
</dbReference>
<proteinExistence type="predicted"/>
<dbReference type="EMBL" id="QCZG01000001">
    <property type="protein sequence ID" value="PWA13563.1"/>
    <property type="molecule type" value="Genomic_DNA"/>
</dbReference>
<gene>
    <name evidence="2" type="ORF">DCC39_01325</name>
</gene>
<comment type="caution">
    <text evidence="2">The sequence shown here is derived from an EMBL/GenBank/DDBJ whole genome shotgun (WGS) entry which is preliminary data.</text>
</comment>
<evidence type="ECO:0000313" key="2">
    <source>
        <dbReference type="EMBL" id="PWA13563.1"/>
    </source>
</evidence>
<accession>A0A2U1K8H1</accession>